<dbReference type="Proteomes" id="UP001516400">
    <property type="component" value="Unassembled WGS sequence"/>
</dbReference>
<organism evidence="1 2">
    <name type="scientific">Cryptolaemus montrouzieri</name>
    <dbReference type="NCBI Taxonomy" id="559131"/>
    <lineage>
        <taxon>Eukaryota</taxon>
        <taxon>Metazoa</taxon>
        <taxon>Ecdysozoa</taxon>
        <taxon>Arthropoda</taxon>
        <taxon>Hexapoda</taxon>
        <taxon>Insecta</taxon>
        <taxon>Pterygota</taxon>
        <taxon>Neoptera</taxon>
        <taxon>Endopterygota</taxon>
        <taxon>Coleoptera</taxon>
        <taxon>Polyphaga</taxon>
        <taxon>Cucujiformia</taxon>
        <taxon>Coccinelloidea</taxon>
        <taxon>Coccinellidae</taxon>
        <taxon>Scymninae</taxon>
        <taxon>Scymnini</taxon>
        <taxon>Cryptolaemus</taxon>
    </lineage>
</organism>
<comment type="caution">
    <text evidence="1">The sequence shown here is derived from an EMBL/GenBank/DDBJ whole genome shotgun (WGS) entry which is preliminary data.</text>
</comment>
<dbReference type="EMBL" id="JABFTP020000001">
    <property type="protein sequence ID" value="KAL3266000.1"/>
    <property type="molecule type" value="Genomic_DNA"/>
</dbReference>
<sequence length="94" mass="11144">MKVKDVCMVGESSRKMDSLHWQLYMFKNVCYLCLNIKIYLKKKTVTTYTTRTTSLKYPQYRLSKTEEGPEYACVTFYNKLTPQIRAIQDKTPIQ</sequence>
<keyword evidence="2" id="KW-1185">Reference proteome</keyword>
<dbReference type="AlphaFoldDB" id="A0ABD2MI10"/>
<gene>
    <name evidence="1" type="ORF">HHI36_010189</name>
</gene>
<feature type="non-terminal residue" evidence="1">
    <location>
        <position position="94"/>
    </location>
</feature>
<evidence type="ECO:0000313" key="2">
    <source>
        <dbReference type="Proteomes" id="UP001516400"/>
    </source>
</evidence>
<name>A0ABD2MI10_9CUCU</name>
<accession>A0ABD2MI10</accession>
<proteinExistence type="predicted"/>
<protein>
    <submittedName>
        <fullName evidence="1">Uncharacterized protein</fullName>
    </submittedName>
</protein>
<evidence type="ECO:0000313" key="1">
    <source>
        <dbReference type="EMBL" id="KAL3266000.1"/>
    </source>
</evidence>
<reference evidence="1 2" key="1">
    <citation type="journal article" date="2021" name="BMC Biol.">
        <title>Horizontally acquired antibacterial genes associated with adaptive radiation of ladybird beetles.</title>
        <authorList>
            <person name="Li H.S."/>
            <person name="Tang X.F."/>
            <person name="Huang Y.H."/>
            <person name="Xu Z.Y."/>
            <person name="Chen M.L."/>
            <person name="Du X.Y."/>
            <person name="Qiu B.Y."/>
            <person name="Chen P.T."/>
            <person name="Zhang W."/>
            <person name="Slipinski A."/>
            <person name="Escalona H.E."/>
            <person name="Waterhouse R.M."/>
            <person name="Zwick A."/>
            <person name="Pang H."/>
        </authorList>
    </citation>
    <scope>NUCLEOTIDE SEQUENCE [LARGE SCALE GENOMIC DNA]</scope>
    <source>
        <strain evidence="1">SYSU2018</strain>
    </source>
</reference>